<dbReference type="Proteomes" id="UP000308600">
    <property type="component" value="Unassembled WGS sequence"/>
</dbReference>
<accession>A0ACD3ARU4</accession>
<evidence type="ECO:0000313" key="2">
    <source>
        <dbReference type="Proteomes" id="UP000308600"/>
    </source>
</evidence>
<organism evidence="1 2">
    <name type="scientific">Pluteus cervinus</name>
    <dbReference type="NCBI Taxonomy" id="181527"/>
    <lineage>
        <taxon>Eukaryota</taxon>
        <taxon>Fungi</taxon>
        <taxon>Dikarya</taxon>
        <taxon>Basidiomycota</taxon>
        <taxon>Agaricomycotina</taxon>
        <taxon>Agaricomycetes</taxon>
        <taxon>Agaricomycetidae</taxon>
        <taxon>Agaricales</taxon>
        <taxon>Pluteineae</taxon>
        <taxon>Pluteaceae</taxon>
        <taxon>Pluteus</taxon>
    </lineage>
</organism>
<protein>
    <submittedName>
        <fullName evidence="1">Uncharacterized protein</fullName>
    </submittedName>
</protein>
<evidence type="ECO:0000313" key="1">
    <source>
        <dbReference type="EMBL" id="TFK68337.1"/>
    </source>
</evidence>
<gene>
    <name evidence="1" type="ORF">BDN72DRAFT_769442</name>
</gene>
<proteinExistence type="predicted"/>
<reference evidence="1 2" key="1">
    <citation type="journal article" date="2019" name="Nat. Ecol. Evol.">
        <title>Megaphylogeny resolves global patterns of mushroom evolution.</title>
        <authorList>
            <person name="Varga T."/>
            <person name="Krizsan K."/>
            <person name="Foldi C."/>
            <person name="Dima B."/>
            <person name="Sanchez-Garcia M."/>
            <person name="Sanchez-Ramirez S."/>
            <person name="Szollosi G.J."/>
            <person name="Szarkandi J.G."/>
            <person name="Papp V."/>
            <person name="Albert L."/>
            <person name="Andreopoulos W."/>
            <person name="Angelini C."/>
            <person name="Antonin V."/>
            <person name="Barry K.W."/>
            <person name="Bougher N.L."/>
            <person name="Buchanan P."/>
            <person name="Buyck B."/>
            <person name="Bense V."/>
            <person name="Catcheside P."/>
            <person name="Chovatia M."/>
            <person name="Cooper J."/>
            <person name="Damon W."/>
            <person name="Desjardin D."/>
            <person name="Finy P."/>
            <person name="Geml J."/>
            <person name="Haridas S."/>
            <person name="Hughes K."/>
            <person name="Justo A."/>
            <person name="Karasinski D."/>
            <person name="Kautmanova I."/>
            <person name="Kiss B."/>
            <person name="Kocsube S."/>
            <person name="Kotiranta H."/>
            <person name="LaButti K.M."/>
            <person name="Lechner B.E."/>
            <person name="Liimatainen K."/>
            <person name="Lipzen A."/>
            <person name="Lukacs Z."/>
            <person name="Mihaltcheva S."/>
            <person name="Morgado L.N."/>
            <person name="Niskanen T."/>
            <person name="Noordeloos M.E."/>
            <person name="Ohm R.A."/>
            <person name="Ortiz-Santana B."/>
            <person name="Ovrebo C."/>
            <person name="Racz N."/>
            <person name="Riley R."/>
            <person name="Savchenko A."/>
            <person name="Shiryaev A."/>
            <person name="Soop K."/>
            <person name="Spirin V."/>
            <person name="Szebenyi C."/>
            <person name="Tomsovsky M."/>
            <person name="Tulloss R.E."/>
            <person name="Uehling J."/>
            <person name="Grigoriev I.V."/>
            <person name="Vagvolgyi C."/>
            <person name="Papp T."/>
            <person name="Martin F.M."/>
            <person name="Miettinen O."/>
            <person name="Hibbett D.S."/>
            <person name="Nagy L.G."/>
        </authorList>
    </citation>
    <scope>NUCLEOTIDE SEQUENCE [LARGE SCALE GENOMIC DNA]</scope>
    <source>
        <strain evidence="1 2">NL-1719</strain>
    </source>
</reference>
<name>A0ACD3ARU4_9AGAR</name>
<dbReference type="EMBL" id="ML208354">
    <property type="protein sequence ID" value="TFK68337.1"/>
    <property type="molecule type" value="Genomic_DNA"/>
</dbReference>
<keyword evidence="2" id="KW-1185">Reference proteome</keyword>
<sequence length="127" mass="15009">MSLLYGCIYSIRFFDLKKTYKAFPWTDDAKKNQLNPFWNTWVFLAMPAVWLVWSLIAYFVCVMAYVWRVGDDGLATKAPPRSILELRIAVSSVLCLGLMYLCLIIRTLKKYGVEMEDRWREMAHRLR</sequence>